<dbReference type="EMBL" id="JANIPJ010000001">
    <property type="protein sequence ID" value="MCR2802589.1"/>
    <property type="molecule type" value="Genomic_DNA"/>
</dbReference>
<evidence type="ECO:0000313" key="1">
    <source>
        <dbReference type="EMBL" id="MCR2802589.1"/>
    </source>
</evidence>
<accession>A0A9X2MM20</accession>
<dbReference type="Proteomes" id="UP001141950">
    <property type="component" value="Unassembled WGS sequence"/>
</dbReference>
<gene>
    <name evidence="1" type="ORF">NQZ67_01720</name>
</gene>
<sequence length="212" mass="24351">MLNLIRLSISCADNKYNLLSGLVEAKHEIFGKQEILTDKRLKKERSVIVARQHGTTDSDYYKIKIISRQKEARVALTDAEQRDFTSVHCEQKLLQLQMNPRFQRFRKQEYVAVTEQDGTTRWEHVPFNGGDARYPLSRIVDGVFQWMNQTFHGVGLKYAQHYMDEGCFRLNYAAGKSGEAFHRLLQCTFETLPVGLSNRVNTMSGASLKLAS</sequence>
<name>A0A9X2MM20_9BACL</name>
<evidence type="ECO:0000313" key="2">
    <source>
        <dbReference type="Proteomes" id="UP001141950"/>
    </source>
</evidence>
<organism evidence="1 2">
    <name type="scientific">Paenibacillus soyae</name>
    <dbReference type="NCBI Taxonomy" id="2969249"/>
    <lineage>
        <taxon>Bacteria</taxon>
        <taxon>Bacillati</taxon>
        <taxon>Bacillota</taxon>
        <taxon>Bacilli</taxon>
        <taxon>Bacillales</taxon>
        <taxon>Paenibacillaceae</taxon>
        <taxon>Paenibacillus</taxon>
    </lineage>
</organism>
<dbReference type="AlphaFoldDB" id="A0A9X2MM20"/>
<keyword evidence="2" id="KW-1185">Reference proteome</keyword>
<proteinExistence type="predicted"/>
<comment type="caution">
    <text evidence="1">The sequence shown here is derived from an EMBL/GenBank/DDBJ whole genome shotgun (WGS) entry which is preliminary data.</text>
</comment>
<dbReference type="RefSeq" id="WP_257442136.1">
    <property type="nucleotide sequence ID" value="NZ_JANIPJ010000001.1"/>
</dbReference>
<protein>
    <submittedName>
        <fullName evidence="1">Uncharacterized protein</fullName>
    </submittedName>
</protein>
<reference evidence="1" key="1">
    <citation type="submission" date="2022-08" db="EMBL/GenBank/DDBJ databases">
        <title>The genomic sequence of strain Paenibacillus sp. SCIV0701.</title>
        <authorList>
            <person name="Zhao H."/>
        </authorList>
    </citation>
    <scope>NUCLEOTIDE SEQUENCE</scope>
    <source>
        <strain evidence="1">SCIV0701</strain>
    </source>
</reference>